<protein>
    <submittedName>
        <fullName evidence="1">Uncharacterized protein</fullName>
    </submittedName>
</protein>
<gene>
    <name evidence="1" type="ORF">KIH74_17665</name>
</gene>
<name>A0ABS5TI57_9ACTN</name>
<dbReference type="RefSeq" id="WP_214157075.1">
    <property type="nucleotide sequence ID" value="NZ_JAHBAY010000007.1"/>
</dbReference>
<comment type="caution">
    <text evidence="1">The sequence shown here is derived from an EMBL/GenBank/DDBJ whole genome shotgun (WGS) entry which is preliminary data.</text>
</comment>
<reference evidence="1 2" key="1">
    <citation type="submission" date="2021-05" db="EMBL/GenBank/DDBJ databases">
        <title>Kineosporia and Streptomyces sp. nov. two new marine actinobacteria isolated from Coral.</title>
        <authorList>
            <person name="Buangrab K."/>
            <person name="Sutthacheep M."/>
            <person name="Yeemin T."/>
            <person name="Harunari E."/>
            <person name="Igarashi Y."/>
            <person name="Kanchanasin P."/>
            <person name="Tanasupawat S."/>
            <person name="Phongsopitanun W."/>
        </authorList>
    </citation>
    <scope>NUCLEOTIDE SEQUENCE [LARGE SCALE GENOMIC DNA]</scope>
    <source>
        <strain evidence="1 2">J2-2</strain>
    </source>
</reference>
<organism evidence="1 2">
    <name type="scientific">Kineosporia corallincola</name>
    <dbReference type="NCBI Taxonomy" id="2835133"/>
    <lineage>
        <taxon>Bacteria</taxon>
        <taxon>Bacillati</taxon>
        <taxon>Actinomycetota</taxon>
        <taxon>Actinomycetes</taxon>
        <taxon>Kineosporiales</taxon>
        <taxon>Kineosporiaceae</taxon>
        <taxon>Kineosporia</taxon>
    </lineage>
</organism>
<sequence length="364" mass="40413">MTGVTGMTGMTVVFDGRLIVAGTGISLRPVDRSVRMTRDANAYEGQSNGLLGAVFPGLLEMSTGLHRGSVGFRLVVADQAPQIEDDWEDVVEASFVPVGPSQLQWWNPVCRFDLPAVPHRVRFSARGMDEARRHPWRADHAPVIDHYELAFWPAPPAPDVVVRKGSACAAYWHDENPRSRPAGLRGGSDAVNRLLHWAEPPLRSCLRRPDFAFRLPQFDPELAQRLALADTPTLRAISSWAARYACTASGLAAAVPEVALALDHLDRAEPLPQPFDGDEDDDEDDARWQLLVGDEAFEDLVYDQSIVADGRVETRWFFVMEVIGEAAHEDPLRAAVFALWRCANSFGDEHRREVLAEASRRFLS</sequence>
<dbReference type="Proteomes" id="UP001197247">
    <property type="component" value="Unassembled WGS sequence"/>
</dbReference>
<keyword evidence="2" id="KW-1185">Reference proteome</keyword>
<evidence type="ECO:0000313" key="1">
    <source>
        <dbReference type="EMBL" id="MBT0770775.1"/>
    </source>
</evidence>
<proteinExistence type="predicted"/>
<accession>A0ABS5TI57</accession>
<evidence type="ECO:0000313" key="2">
    <source>
        <dbReference type="Proteomes" id="UP001197247"/>
    </source>
</evidence>
<dbReference type="EMBL" id="JAHBAY010000007">
    <property type="protein sequence ID" value="MBT0770775.1"/>
    <property type="molecule type" value="Genomic_DNA"/>
</dbReference>